<accession>A0A955L3Q1</accession>
<dbReference type="AlphaFoldDB" id="A0A955L3Q1"/>
<dbReference type="InterPro" id="IPR038619">
    <property type="entry name" value="MraZ_sf"/>
</dbReference>
<evidence type="ECO:0000256" key="5">
    <source>
        <dbReference type="ARBA" id="ARBA00023125"/>
    </source>
</evidence>
<dbReference type="PANTHER" id="PTHR34701:SF1">
    <property type="entry name" value="TRANSCRIPTIONAL REGULATOR MRAZ"/>
    <property type="match status" value="1"/>
</dbReference>
<comment type="caution">
    <text evidence="9">The sequence shown here is derived from an EMBL/GenBank/DDBJ whole genome shotgun (WGS) entry which is preliminary data.</text>
</comment>
<comment type="similarity">
    <text evidence="7">Belongs to the MraZ family.</text>
</comment>
<reference evidence="9" key="2">
    <citation type="journal article" date="2021" name="Microbiome">
        <title>Successional dynamics and alternative stable states in a saline activated sludge microbial community over 9 years.</title>
        <authorList>
            <person name="Wang Y."/>
            <person name="Ye J."/>
            <person name="Ju F."/>
            <person name="Liu L."/>
            <person name="Boyd J.A."/>
            <person name="Deng Y."/>
            <person name="Parks D.H."/>
            <person name="Jiang X."/>
            <person name="Yin X."/>
            <person name="Woodcroft B.J."/>
            <person name="Tyson G.W."/>
            <person name="Hugenholtz P."/>
            <person name="Polz M.F."/>
            <person name="Zhang T."/>
        </authorList>
    </citation>
    <scope>NUCLEOTIDE SEQUENCE</scope>
    <source>
        <strain evidence="9">HKST-UBA10</strain>
    </source>
</reference>
<dbReference type="GO" id="GO:0000976">
    <property type="term" value="F:transcription cis-regulatory region binding"/>
    <property type="evidence" value="ECO:0007669"/>
    <property type="project" value="TreeGrafter"/>
</dbReference>
<evidence type="ECO:0000256" key="3">
    <source>
        <dbReference type="ARBA" id="ARBA00022737"/>
    </source>
</evidence>
<reference evidence="9" key="1">
    <citation type="submission" date="2020-04" db="EMBL/GenBank/DDBJ databases">
        <authorList>
            <person name="Zhang T."/>
        </authorList>
    </citation>
    <scope>NUCLEOTIDE SEQUENCE</scope>
    <source>
        <strain evidence="9">HKST-UBA10</strain>
    </source>
</reference>
<feature type="domain" description="SpoVT-AbrB" evidence="8">
    <location>
        <begin position="5"/>
        <end position="47"/>
    </location>
</feature>
<feature type="domain" description="SpoVT-AbrB" evidence="8">
    <location>
        <begin position="76"/>
        <end position="119"/>
    </location>
</feature>
<proteinExistence type="inferred from homology"/>
<dbReference type="InterPro" id="IPR037914">
    <property type="entry name" value="SpoVT-AbrB_sf"/>
</dbReference>
<evidence type="ECO:0000256" key="1">
    <source>
        <dbReference type="ARBA" id="ARBA00013860"/>
    </source>
</evidence>
<dbReference type="InterPro" id="IPR003444">
    <property type="entry name" value="MraZ"/>
</dbReference>
<keyword evidence="3" id="KW-0677">Repeat</keyword>
<dbReference type="GO" id="GO:0009295">
    <property type="term" value="C:nucleoid"/>
    <property type="evidence" value="ECO:0007669"/>
    <property type="project" value="UniProtKB-SubCell"/>
</dbReference>
<dbReference type="InterPro" id="IPR020603">
    <property type="entry name" value="MraZ_dom"/>
</dbReference>
<sequence>MLIGEYQSKLGEKNRVALPSRLRTDLGNNIIVTRGYENCLVIVRPDQFEALLKSINEKEFTLSEVRDTSRFLVGGAAEIELDNQGRMVLPKSLIEYANLKEDLTFIGLVRWVEIWSTDSWKERLDFLTNNSSEIAQKLEGIRNE</sequence>
<dbReference type="GO" id="GO:0005737">
    <property type="term" value="C:cytoplasm"/>
    <property type="evidence" value="ECO:0007669"/>
    <property type="project" value="UniProtKB-UniRule"/>
</dbReference>
<dbReference type="GO" id="GO:2000143">
    <property type="term" value="P:negative regulation of DNA-templated transcription initiation"/>
    <property type="evidence" value="ECO:0007669"/>
    <property type="project" value="TreeGrafter"/>
</dbReference>
<comment type="subunit">
    <text evidence="7">Forms oligomers.</text>
</comment>
<protein>
    <recommendedName>
        <fullName evidence="1 7">Transcriptional regulator MraZ</fullName>
    </recommendedName>
</protein>
<evidence type="ECO:0000256" key="4">
    <source>
        <dbReference type="ARBA" id="ARBA00023015"/>
    </source>
</evidence>
<keyword evidence="4 7" id="KW-0805">Transcription regulation</keyword>
<evidence type="ECO:0000313" key="9">
    <source>
        <dbReference type="EMBL" id="MCA9382387.1"/>
    </source>
</evidence>
<dbReference type="HAMAP" id="MF_01008">
    <property type="entry name" value="MraZ"/>
    <property type="match status" value="1"/>
</dbReference>
<dbReference type="CDD" id="cd16320">
    <property type="entry name" value="MraZ_N"/>
    <property type="match status" value="1"/>
</dbReference>
<organism evidence="9 10">
    <name type="scientific">Candidatus Dojkabacteria bacterium</name>
    <dbReference type="NCBI Taxonomy" id="2099670"/>
    <lineage>
        <taxon>Bacteria</taxon>
        <taxon>Candidatus Dojkabacteria</taxon>
    </lineage>
</organism>
<dbReference type="Gene3D" id="3.40.1550.20">
    <property type="entry name" value="Transcriptional regulator MraZ domain"/>
    <property type="match status" value="1"/>
</dbReference>
<dbReference type="PROSITE" id="PS51740">
    <property type="entry name" value="SPOVT_ABRB"/>
    <property type="match status" value="2"/>
</dbReference>
<name>A0A955L3Q1_9BACT</name>
<dbReference type="SUPFAM" id="SSF89447">
    <property type="entry name" value="AbrB/MazE/MraZ-like"/>
    <property type="match status" value="1"/>
</dbReference>
<comment type="subcellular location">
    <subcellularLocation>
        <location evidence="7">Cytoplasm</location>
        <location evidence="7">Nucleoid</location>
    </subcellularLocation>
</comment>
<dbReference type="CDD" id="cd16321">
    <property type="entry name" value="MraZ_C"/>
    <property type="match status" value="1"/>
</dbReference>
<dbReference type="Pfam" id="PF02381">
    <property type="entry name" value="MraZ"/>
    <property type="match status" value="2"/>
</dbReference>
<dbReference type="InterPro" id="IPR035642">
    <property type="entry name" value="MraZ_N"/>
</dbReference>
<dbReference type="NCBIfam" id="TIGR00242">
    <property type="entry name" value="division/cell wall cluster transcriptional repressor MraZ"/>
    <property type="match status" value="1"/>
</dbReference>
<dbReference type="GO" id="GO:0003700">
    <property type="term" value="F:DNA-binding transcription factor activity"/>
    <property type="evidence" value="ECO:0007669"/>
    <property type="project" value="UniProtKB-UniRule"/>
</dbReference>
<dbReference type="EMBL" id="JAGQLG010000123">
    <property type="protein sequence ID" value="MCA9382387.1"/>
    <property type="molecule type" value="Genomic_DNA"/>
</dbReference>
<dbReference type="InterPro" id="IPR035644">
    <property type="entry name" value="MraZ_C"/>
</dbReference>
<keyword evidence="5 7" id="KW-0238">DNA-binding</keyword>
<keyword evidence="6 7" id="KW-0804">Transcription</keyword>
<evidence type="ECO:0000256" key="6">
    <source>
        <dbReference type="ARBA" id="ARBA00023163"/>
    </source>
</evidence>
<dbReference type="PANTHER" id="PTHR34701">
    <property type="entry name" value="TRANSCRIPTIONAL REGULATOR MRAZ"/>
    <property type="match status" value="1"/>
</dbReference>
<evidence type="ECO:0000259" key="8">
    <source>
        <dbReference type="PROSITE" id="PS51740"/>
    </source>
</evidence>
<dbReference type="InterPro" id="IPR007159">
    <property type="entry name" value="SpoVT-AbrB_dom"/>
</dbReference>
<evidence type="ECO:0000313" key="10">
    <source>
        <dbReference type="Proteomes" id="UP000782843"/>
    </source>
</evidence>
<evidence type="ECO:0000256" key="2">
    <source>
        <dbReference type="ARBA" id="ARBA00022490"/>
    </source>
</evidence>
<dbReference type="Proteomes" id="UP000782843">
    <property type="component" value="Unassembled WGS sequence"/>
</dbReference>
<evidence type="ECO:0000256" key="7">
    <source>
        <dbReference type="HAMAP-Rule" id="MF_01008"/>
    </source>
</evidence>
<keyword evidence="2 7" id="KW-0963">Cytoplasm</keyword>
<gene>
    <name evidence="7 9" type="primary">mraZ</name>
    <name evidence="9" type="ORF">KC660_03205</name>
</gene>